<sequence>MKKETIGDRIRLRRKSLQLTQKALAAQLAVSHVAVSQWEKEETQPRGENLLRLAEVLSCAPAWLIDGEGQVFVFPSTETGQQIPLLARTALDNWLVTGLVSGDETSVSVDTALSAGSFALRLEENAMQPACQCGDVLLFDPEVLPQPGNYVLAKHPEHGYLLRVWRPRQTEQGEHYFELAALNPDYPLLRSTQHALQVVATLVEMRRRF</sequence>
<evidence type="ECO:0000313" key="2">
    <source>
        <dbReference type="EMBL" id="NIF21781.1"/>
    </source>
</evidence>
<dbReference type="InterPro" id="IPR036286">
    <property type="entry name" value="LexA/Signal_pep-like_sf"/>
</dbReference>
<dbReference type="Gene3D" id="1.10.260.40">
    <property type="entry name" value="lambda repressor-like DNA-binding domains"/>
    <property type="match status" value="1"/>
</dbReference>
<dbReference type="CDD" id="cd06529">
    <property type="entry name" value="S24_LexA-like"/>
    <property type="match status" value="1"/>
</dbReference>
<dbReference type="InterPro" id="IPR039418">
    <property type="entry name" value="LexA-like"/>
</dbReference>
<dbReference type="SUPFAM" id="SSF51306">
    <property type="entry name" value="LexA/Signal peptidase"/>
    <property type="match status" value="1"/>
</dbReference>
<comment type="caution">
    <text evidence="2">The sequence shown here is derived from an EMBL/GenBank/DDBJ whole genome shotgun (WGS) entry which is preliminary data.</text>
</comment>
<dbReference type="CDD" id="cd00093">
    <property type="entry name" value="HTH_XRE"/>
    <property type="match status" value="1"/>
</dbReference>
<dbReference type="RefSeq" id="WP_167013987.1">
    <property type="nucleotide sequence ID" value="NZ_VWXF01000003.1"/>
</dbReference>
<dbReference type="Pfam" id="PF00717">
    <property type="entry name" value="Peptidase_S24"/>
    <property type="match status" value="1"/>
</dbReference>
<accession>A0ABX0R8T8</accession>
<name>A0ABX0R8T8_9GAMM</name>
<dbReference type="Gene3D" id="2.10.109.10">
    <property type="entry name" value="Umud Fragment, subunit A"/>
    <property type="match status" value="1"/>
</dbReference>
<dbReference type="InterPro" id="IPR010982">
    <property type="entry name" value="Lambda_DNA-bd_dom_sf"/>
</dbReference>
<dbReference type="Proteomes" id="UP001515683">
    <property type="component" value="Unassembled WGS sequence"/>
</dbReference>
<protein>
    <submittedName>
        <fullName evidence="2">Helix-turn-helix domain-containing protein</fullName>
    </submittedName>
</protein>
<proteinExistence type="predicted"/>
<evidence type="ECO:0000259" key="1">
    <source>
        <dbReference type="PROSITE" id="PS50943"/>
    </source>
</evidence>
<dbReference type="InterPro" id="IPR001387">
    <property type="entry name" value="Cro/C1-type_HTH"/>
</dbReference>
<dbReference type="InterPro" id="IPR015927">
    <property type="entry name" value="Peptidase_S24_S26A/B/C"/>
</dbReference>
<dbReference type="SMART" id="SM00530">
    <property type="entry name" value="HTH_XRE"/>
    <property type="match status" value="1"/>
</dbReference>
<dbReference type="SUPFAM" id="SSF47413">
    <property type="entry name" value="lambda repressor-like DNA-binding domains"/>
    <property type="match status" value="1"/>
</dbReference>
<dbReference type="EMBL" id="VWXF01000003">
    <property type="protein sequence ID" value="NIF21781.1"/>
    <property type="molecule type" value="Genomic_DNA"/>
</dbReference>
<evidence type="ECO:0000313" key="3">
    <source>
        <dbReference type="Proteomes" id="UP001515683"/>
    </source>
</evidence>
<dbReference type="PROSITE" id="PS50943">
    <property type="entry name" value="HTH_CROC1"/>
    <property type="match status" value="1"/>
</dbReference>
<gene>
    <name evidence="2" type="ORF">F3J40_09260</name>
</gene>
<feature type="domain" description="HTH cro/C1-type" evidence="1">
    <location>
        <begin position="10"/>
        <end position="64"/>
    </location>
</feature>
<keyword evidence="3" id="KW-1185">Reference proteome</keyword>
<organism evidence="2 3">
    <name type="scientific">Candidatus Pantoea multigeneris</name>
    <dbReference type="NCBI Taxonomy" id="2608357"/>
    <lineage>
        <taxon>Bacteria</taxon>
        <taxon>Pseudomonadati</taxon>
        <taxon>Pseudomonadota</taxon>
        <taxon>Gammaproteobacteria</taxon>
        <taxon>Enterobacterales</taxon>
        <taxon>Erwiniaceae</taxon>
        <taxon>Pantoea</taxon>
    </lineage>
</organism>
<dbReference type="Pfam" id="PF01381">
    <property type="entry name" value="HTH_3"/>
    <property type="match status" value="1"/>
</dbReference>
<reference evidence="2 3" key="1">
    <citation type="journal article" date="2019" name="bioRxiv">
        <title>Bacteria contribute to plant secondary compound degradation in a generalist herbivore system.</title>
        <authorList>
            <person name="Francoeur C.B."/>
            <person name="Khadempour L."/>
            <person name="Moreira-Soto R.D."/>
            <person name="Gotting K."/>
            <person name="Book A.J."/>
            <person name="Pinto-Tomas A.A."/>
            <person name="Keefover-Ring K."/>
            <person name="Currie C.R."/>
        </authorList>
    </citation>
    <scope>NUCLEOTIDE SEQUENCE [LARGE SCALE GENOMIC DNA]</scope>
    <source>
        <strain evidence="2">Acro-835</strain>
    </source>
</reference>